<dbReference type="RefSeq" id="XP_018710248.1">
    <property type="nucleotide sequence ID" value="XM_018856131.1"/>
</dbReference>
<keyword evidence="5" id="KW-1015">Disulfide bond</keyword>
<dbReference type="Gene3D" id="3.40.50.1240">
    <property type="entry name" value="Phosphoglycerate mutase-like"/>
    <property type="match status" value="1"/>
</dbReference>
<evidence type="ECO:0000256" key="1">
    <source>
        <dbReference type="ARBA" id="ARBA00005375"/>
    </source>
</evidence>
<dbReference type="PANTHER" id="PTHR20963:SF18">
    <property type="entry name" value="ACID PHOSPHATASE PHO11-RELATED"/>
    <property type="match status" value="1"/>
</dbReference>
<evidence type="ECO:0000256" key="5">
    <source>
        <dbReference type="PIRSR" id="PIRSR000894-2"/>
    </source>
</evidence>
<comment type="similarity">
    <text evidence="1">Belongs to the histidine acid phosphatase family.</text>
</comment>
<keyword evidence="3" id="KW-0325">Glycoprotein</keyword>
<dbReference type="InterPro" id="IPR029033">
    <property type="entry name" value="His_PPase_superfam"/>
</dbReference>
<dbReference type="AlphaFoldDB" id="A0A1A0H746"/>
<feature type="active site" description="Nucleophile" evidence="4">
    <location>
        <position position="73"/>
    </location>
</feature>
<protein>
    <submittedName>
        <fullName evidence="6">Acid phosphatase</fullName>
    </submittedName>
</protein>
<accession>A0A1A0H746</accession>
<name>A0A1A0H746_9ASCO</name>
<dbReference type="OrthoDB" id="6509975at2759"/>
<sequence>MVAISKLVNNGLLLVGSSFYRDLATPQQASVESYNVVRFLGGSGPYVQHPGYGISTDVPPQCTLEQVHLMSRHGERYPSKNVGASLETIMAKVDNYNQTFVGELAFFNDYTYFVSDSDYYEKETSSFNSEGTFAGTADALRHGMSFRSKYQTLFNSSEETLKVFTSNSVRCHETSKYFARGFMGDEYDDESVDYYIIAEDSDMGANSLTPRKACTNYDKDINEDIIDQYNMSFLADARDRIVEGNTNFNLTTDDVENMFEWCAYEINVRGSSPVCDLFTNEEYIRYSYSVDVDKYYSNSFGNNMTATVAAPYLNATMQFMKEETPEFKVLLAFTHDTDLEIFHSALGLVEPDHDLPTDHVPFPSPYSHVQVTPQGARIITEKYNCGGTSYVRYLINDAVLPIKTCQDGPGFSCEMSKYESYIELRLQGKDYETQCGIEPGVPSTVSFLWDYKTGNYTAADIDK</sequence>
<dbReference type="STRING" id="869754.A0A1A0H746"/>
<dbReference type="SUPFAM" id="SSF53254">
    <property type="entry name" value="Phosphoglycerate mutase-like"/>
    <property type="match status" value="1"/>
</dbReference>
<feature type="active site" description="Proton donor" evidence="4">
    <location>
        <position position="336"/>
    </location>
</feature>
<dbReference type="PROSITE" id="PS00616">
    <property type="entry name" value="HIS_ACID_PHOSPHAT_1"/>
    <property type="match status" value="1"/>
</dbReference>
<feature type="disulfide bond" evidence="5">
    <location>
        <begin position="262"/>
        <end position="275"/>
    </location>
</feature>
<evidence type="ECO:0000256" key="3">
    <source>
        <dbReference type="ARBA" id="ARBA00023180"/>
    </source>
</evidence>
<feature type="disulfide bond" evidence="5">
    <location>
        <begin position="405"/>
        <end position="413"/>
    </location>
</feature>
<evidence type="ECO:0000313" key="6">
    <source>
        <dbReference type="EMBL" id="OBA19723.1"/>
    </source>
</evidence>
<evidence type="ECO:0000313" key="7">
    <source>
        <dbReference type="Proteomes" id="UP000092555"/>
    </source>
</evidence>
<dbReference type="GO" id="GO:0009277">
    <property type="term" value="C:fungal-type cell wall"/>
    <property type="evidence" value="ECO:0007669"/>
    <property type="project" value="TreeGrafter"/>
</dbReference>
<evidence type="ECO:0000256" key="2">
    <source>
        <dbReference type="ARBA" id="ARBA00022801"/>
    </source>
</evidence>
<dbReference type="GO" id="GO:0003993">
    <property type="term" value="F:acid phosphatase activity"/>
    <property type="evidence" value="ECO:0007669"/>
    <property type="project" value="TreeGrafter"/>
</dbReference>
<feature type="disulfide bond" evidence="5">
    <location>
        <begin position="62"/>
        <end position="385"/>
    </location>
</feature>
<reference evidence="6 7" key="1">
    <citation type="submission" date="2016-05" db="EMBL/GenBank/DDBJ databases">
        <title>Comparative genomics of biotechnologically important yeasts.</title>
        <authorList>
            <consortium name="DOE Joint Genome Institute"/>
            <person name="Riley R."/>
            <person name="Haridas S."/>
            <person name="Wolfe K.H."/>
            <person name="Lopes M.R."/>
            <person name="Hittinger C.T."/>
            <person name="Goker M."/>
            <person name="Salamov A."/>
            <person name="Wisecaver J."/>
            <person name="Long T.M."/>
            <person name="Aerts A.L."/>
            <person name="Barry K."/>
            <person name="Choi C."/>
            <person name="Clum A."/>
            <person name="Coughlan A.Y."/>
            <person name="Deshpande S."/>
            <person name="Douglass A.P."/>
            <person name="Hanson S.J."/>
            <person name="Klenk H.-P."/>
            <person name="LaButti K."/>
            <person name="Lapidus A."/>
            <person name="Lindquist E."/>
            <person name="Lipzen A."/>
            <person name="Meier-kolthoff J.P."/>
            <person name="Ohm R.A."/>
            <person name="Otillar R.P."/>
            <person name="Pangilinan J."/>
            <person name="Peng Y."/>
            <person name="Rokas A."/>
            <person name="Rosa C.A."/>
            <person name="Scheuner C."/>
            <person name="Sibirny A.A."/>
            <person name="Slot J.C."/>
            <person name="Stielow J.B."/>
            <person name="Sun H."/>
            <person name="Kurtzman C.P."/>
            <person name="Blackwell M."/>
            <person name="Grigoriev I.V."/>
            <person name="Jeffries T.W."/>
        </authorList>
    </citation>
    <scope>NUCLEOTIDE SEQUENCE [LARGE SCALE GENOMIC DNA]</scope>
    <source>
        <strain evidence="6 7">NRRL YB-4993</strain>
    </source>
</reference>
<keyword evidence="2" id="KW-0378">Hydrolase</keyword>
<dbReference type="PANTHER" id="PTHR20963">
    <property type="entry name" value="MULTIPLE INOSITOL POLYPHOSPHATE PHOSPHATASE-RELATED"/>
    <property type="match status" value="1"/>
</dbReference>
<gene>
    <name evidence="6" type="ORF">METBIDRAFT_32796</name>
</gene>
<dbReference type="InterPro" id="IPR000560">
    <property type="entry name" value="His_Pase_clade-2"/>
</dbReference>
<evidence type="ECO:0000256" key="4">
    <source>
        <dbReference type="PIRSR" id="PIRSR000894-1"/>
    </source>
</evidence>
<dbReference type="GeneID" id="30029107"/>
<dbReference type="CDD" id="cd07061">
    <property type="entry name" value="HP_HAP_like"/>
    <property type="match status" value="1"/>
</dbReference>
<organism evidence="6 7">
    <name type="scientific">Metschnikowia bicuspidata var. bicuspidata NRRL YB-4993</name>
    <dbReference type="NCBI Taxonomy" id="869754"/>
    <lineage>
        <taxon>Eukaryota</taxon>
        <taxon>Fungi</taxon>
        <taxon>Dikarya</taxon>
        <taxon>Ascomycota</taxon>
        <taxon>Saccharomycotina</taxon>
        <taxon>Pichiomycetes</taxon>
        <taxon>Metschnikowiaceae</taxon>
        <taxon>Metschnikowia</taxon>
    </lineage>
</organism>
<dbReference type="EMBL" id="LXTC01000005">
    <property type="protein sequence ID" value="OBA19723.1"/>
    <property type="molecule type" value="Genomic_DNA"/>
</dbReference>
<dbReference type="InterPro" id="IPR016274">
    <property type="entry name" value="Histidine_acid_Pase_euk"/>
</dbReference>
<keyword evidence="7" id="KW-1185">Reference proteome</keyword>
<dbReference type="PIRSF" id="PIRSF000894">
    <property type="entry name" value="Acid_phosphatase"/>
    <property type="match status" value="1"/>
</dbReference>
<dbReference type="InterPro" id="IPR033379">
    <property type="entry name" value="Acid_Pase_AS"/>
</dbReference>
<dbReference type="PROSITE" id="PS00778">
    <property type="entry name" value="HIS_ACID_PHOSPHAT_2"/>
    <property type="match status" value="1"/>
</dbReference>
<proteinExistence type="inferred from homology"/>
<comment type="caution">
    <text evidence="6">The sequence shown here is derived from an EMBL/GenBank/DDBJ whole genome shotgun (WGS) entry which is preliminary data.</text>
</comment>
<dbReference type="Proteomes" id="UP000092555">
    <property type="component" value="Unassembled WGS sequence"/>
</dbReference>
<dbReference type="Pfam" id="PF00328">
    <property type="entry name" value="His_Phos_2"/>
    <property type="match status" value="1"/>
</dbReference>